<dbReference type="InterPro" id="IPR058317">
    <property type="entry name" value="DUF8004"/>
</dbReference>
<feature type="compositionally biased region" description="Low complexity" evidence="1">
    <location>
        <begin position="37"/>
        <end position="48"/>
    </location>
</feature>
<evidence type="ECO:0000256" key="1">
    <source>
        <dbReference type="SAM" id="MobiDB-lite"/>
    </source>
</evidence>
<evidence type="ECO:0000313" key="4">
    <source>
        <dbReference type="Proteomes" id="UP000240883"/>
    </source>
</evidence>
<feature type="compositionally biased region" description="Basic residues" evidence="1">
    <location>
        <begin position="1064"/>
        <end position="1074"/>
    </location>
</feature>
<dbReference type="PANTHER" id="PTHR39601:SF1">
    <property type="entry name" value="CHORIOGENIN HMINOR"/>
    <property type="match status" value="1"/>
</dbReference>
<accession>A0A2T2NXP0</accession>
<protein>
    <recommendedName>
        <fullName evidence="2">DUF8004 domain-containing protein</fullName>
    </recommendedName>
</protein>
<feature type="domain" description="DUF8004" evidence="2">
    <location>
        <begin position="275"/>
        <end position="365"/>
    </location>
</feature>
<name>A0A2T2NXP0_CORCC</name>
<gene>
    <name evidence="3" type="ORF">BS50DRAFT_307684</name>
</gene>
<feature type="region of interest" description="Disordered" evidence="1">
    <location>
        <begin position="1"/>
        <end position="107"/>
    </location>
</feature>
<sequence>MASEPLCSRPSSFGLRPGPPVPSRTSSLKISRKPNFTTAASPVSATSSGETPALSSGPVHSKRQSLTQNPDTLGFLQHDPAISLRGCSSRRPQSSSVSRRPASCSATLRRPMAPQVKRWAGLTRTVSEWGGWDGGLRRDPELWFDHGDCLVYLYAYKASQRPASFRVPYTLLRNCSGLFSLCYAEITPPPSSSVRSRRLSGNFTNPISSSHTVSLYIPAPEDVSREDAFTWHLNTRNFFAWLLDIPLVGTHLSRTLIDLQERMHLFRSGDVNNYDDLLSYCEEMGYRDLVECPDYALGMLNFAEKFKMRDVFIDALAHAVGMNESLALSSEYRCTSRLTKMLINRLFVEQDLHLHRVSQALSTFLADDLSPAVLGLPDGARAHLDKFRSWFSMFLQSKFGYWPPPSTASAFPKSLYFSIYYDVLNLYDYLADTTGEDRPASGGICVIQNVHVIDTRHGFSPLPCALPLLPTFEEALKRKTPSQKALKPLKLGLGSKQAGTDKYLTARSALTAATNRDVAITSTPIVQAYMRFERQLALNHRDEKLNMSESRKVRWLLIYGMLQYLISAIRAPKEVRDTSADYPLCCIIPEQAPWHVDDSSQNTPLETPVNVPQAIENYLMETTYNLTDEFTPASGLVISPDCKREDYFDTPPSRPISVEVPAPLKITPPTPMSTFRRFSFSSRSSRRNSVVLKPSQHCEIFVQGYGNGLHDIDPPSQETSSRQSVIYSYSKRSSKSTLPDGAGPDTSWLRPLTPESSLHSKMNSRNLEISVEPVLHQARTPIFDSTQFDTIVHPTDQTPPRSADSSSSTETPFWSDGSSPSSSQSSTNGEYLEQKPSAAEESGLLGGLVPIVVEATPTPSPKRSMSSKRSTPTKAGSPKTTTGRGEFRFSFNNPTTLLESMQQGTNQPENMDSTIGVALSAPPPAPQYRPPPPPMFMRHQNLSLNSLSEYHRPLPRSISTESLALSRHMISPLRMHPPEQPQPLAPAIAHPKQSVLDIYSALEMNPSQHNGNGAKSRRKFSEADRQIMDAVPPPIPKTSQPTKKSQAKASKASKAVEEEERGRKKERRRSFWRR</sequence>
<evidence type="ECO:0000259" key="2">
    <source>
        <dbReference type="Pfam" id="PF26013"/>
    </source>
</evidence>
<feature type="compositionally biased region" description="Basic and acidic residues" evidence="1">
    <location>
        <begin position="1054"/>
        <end position="1063"/>
    </location>
</feature>
<keyword evidence="4" id="KW-1185">Reference proteome</keyword>
<dbReference type="EMBL" id="KZ678132">
    <property type="protein sequence ID" value="PSN70183.1"/>
    <property type="molecule type" value="Genomic_DNA"/>
</dbReference>
<organism evidence="3 4">
    <name type="scientific">Corynespora cassiicola Philippines</name>
    <dbReference type="NCBI Taxonomy" id="1448308"/>
    <lineage>
        <taxon>Eukaryota</taxon>
        <taxon>Fungi</taxon>
        <taxon>Dikarya</taxon>
        <taxon>Ascomycota</taxon>
        <taxon>Pezizomycotina</taxon>
        <taxon>Dothideomycetes</taxon>
        <taxon>Pleosporomycetidae</taxon>
        <taxon>Pleosporales</taxon>
        <taxon>Corynesporascaceae</taxon>
        <taxon>Corynespora</taxon>
    </lineage>
</organism>
<feature type="compositionally biased region" description="Polar residues" evidence="1">
    <location>
        <begin position="716"/>
        <end position="737"/>
    </location>
</feature>
<dbReference type="PANTHER" id="PTHR39601">
    <property type="entry name" value="CHORIOGENIN HMINOR"/>
    <property type="match status" value="1"/>
</dbReference>
<feature type="compositionally biased region" description="Low complexity" evidence="1">
    <location>
        <begin position="861"/>
        <end position="874"/>
    </location>
</feature>
<feature type="region of interest" description="Disordered" evidence="1">
    <location>
        <begin position="854"/>
        <end position="890"/>
    </location>
</feature>
<feature type="compositionally biased region" description="Low complexity" evidence="1">
    <location>
        <begin position="815"/>
        <end position="826"/>
    </location>
</feature>
<dbReference type="Proteomes" id="UP000240883">
    <property type="component" value="Unassembled WGS sequence"/>
</dbReference>
<feature type="region of interest" description="Disordered" evidence="1">
    <location>
        <begin position="791"/>
        <end position="837"/>
    </location>
</feature>
<dbReference type="STRING" id="1448308.A0A2T2NXP0"/>
<feature type="region of interest" description="Disordered" evidence="1">
    <location>
        <begin position="1004"/>
        <end position="1074"/>
    </location>
</feature>
<feature type="compositionally biased region" description="Polar residues" evidence="1">
    <location>
        <begin position="791"/>
        <end position="812"/>
    </location>
</feature>
<dbReference type="AlphaFoldDB" id="A0A2T2NXP0"/>
<proteinExistence type="predicted"/>
<reference evidence="3 4" key="1">
    <citation type="journal article" date="2018" name="Front. Microbiol.">
        <title>Genome-Wide Analysis of Corynespora cassiicola Leaf Fall Disease Putative Effectors.</title>
        <authorList>
            <person name="Lopez D."/>
            <person name="Ribeiro S."/>
            <person name="Label P."/>
            <person name="Fumanal B."/>
            <person name="Venisse J.S."/>
            <person name="Kohler A."/>
            <person name="de Oliveira R.R."/>
            <person name="Labutti K."/>
            <person name="Lipzen A."/>
            <person name="Lail K."/>
            <person name="Bauer D."/>
            <person name="Ohm R.A."/>
            <person name="Barry K.W."/>
            <person name="Spatafora J."/>
            <person name="Grigoriev I.V."/>
            <person name="Martin F.M."/>
            <person name="Pujade-Renaud V."/>
        </authorList>
    </citation>
    <scope>NUCLEOTIDE SEQUENCE [LARGE SCALE GENOMIC DNA]</scope>
    <source>
        <strain evidence="3 4">Philippines</strain>
    </source>
</reference>
<feature type="region of interest" description="Disordered" evidence="1">
    <location>
        <begin position="709"/>
        <end position="760"/>
    </location>
</feature>
<feature type="compositionally biased region" description="Low complexity" evidence="1">
    <location>
        <begin position="1043"/>
        <end position="1053"/>
    </location>
</feature>
<dbReference type="Pfam" id="PF26013">
    <property type="entry name" value="DUF8004"/>
    <property type="match status" value="1"/>
</dbReference>
<feature type="compositionally biased region" description="Low complexity" evidence="1">
    <location>
        <begin position="87"/>
        <end position="106"/>
    </location>
</feature>
<dbReference type="OrthoDB" id="4114825at2759"/>
<evidence type="ECO:0000313" key="3">
    <source>
        <dbReference type="EMBL" id="PSN70183.1"/>
    </source>
</evidence>